<protein>
    <recommendedName>
        <fullName evidence="4">SWIM-type domain-containing protein</fullName>
    </recommendedName>
</protein>
<sequence>MYPCRIERSFRTDGVSAGASLYNTAGRAPELTPFQSAFKRNWNKLAQRPLGTHTYQTDVQCWICDCGQQKYNPYLLCKHLVQTLAPPPPNFFTEVVRRRVIPFYYHPSLKLKDGTALPEPDFICSVSNGDPIETTTDSTLVLRGVKRKRAGPKPPPTELCTEDAMAEDPVNAPVSSRSSSPILADEYSDDEVDKNSEWLIKRITDIKAGIAIVMEQQVKNPHAGKLWINSMKRANIGNDVAEMAHNVRHFTETGHKQPTTWAQEGNKSSQRYTRNTMGYYEAK</sequence>
<reference evidence="2" key="1">
    <citation type="submission" date="2023-03" db="EMBL/GenBank/DDBJ databases">
        <title>Massive genome expansion in bonnet fungi (Mycena s.s.) driven by repeated elements and novel gene families across ecological guilds.</title>
        <authorList>
            <consortium name="Lawrence Berkeley National Laboratory"/>
            <person name="Harder C.B."/>
            <person name="Miyauchi S."/>
            <person name="Viragh M."/>
            <person name="Kuo A."/>
            <person name="Thoen E."/>
            <person name="Andreopoulos B."/>
            <person name="Lu D."/>
            <person name="Skrede I."/>
            <person name="Drula E."/>
            <person name="Henrissat B."/>
            <person name="Morin E."/>
            <person name="Kohler A."/>
            <person name="Barry K."/>
            <person name="LaButti K."/>
            <person name="Morin E."/>
            <person name="Salamov A."/>
            <person name="Lipzen A."/>
            <person name="Mereny Z."/>
            <person name="Hegedus B."/>
            <person name="Baldrian P."/>
            <person name="Stursova M."/>
            <person name="Weitz H."/>
            <person name="Taylor A."/>
            <person name="Grigoriev I.V."/>
            <person name="Nagy L.G."/>
            <person name="Martin F."/>
            <person name="Kauserud H."/>
        </authorList>
    </citation>
    <scope>NUCLEOTIDE SEQUENCE</scope>
    <source>
        <strain evidence="2">9144</strain>
    </source>
</reference>
<evidence type="ECO:0008006" key="4">
    <source>
        <dbReference type="Google" id="ProtNLM"/>
    </source>
</evidence>
<comment type="caution">
    <text evidence="2">The sequence shown here is derived from an EMBL/GenBank/DDBJ whole genome shotgun (WGS) entry which is preliminary data.</text>
</comment>
<keyword evidence="3" id="KW-1185">Reference proteome</keyword>
<organism evidence="2 3">
    <name type="scientific">Mycena pura</name>
    <dbReference type="NCBI Taxonomy" id="153505"/>
    <lineage>
        <taxon>Eukaryota</taxon>
        <taxon>Fungi</taxon>
        <taxon>Dikarya</taxon>
        <taxon>Basidiomycota</taxon>
        <taxon>Agaricomycotina</taxon>
        <taxon>Agaricomycetes</taxon>
        <taxon>Agaricomycetidae</taxon>
        <taxon>Agaricales</taxon>
        <taxon>Marasmiineae</taxon>
        <taxon>Mycenaceae</taxon>
        <taxon>Mycena</taxon>
    </lineage>
</organism>
<name>A0AAD6USN8_9AGAR</name>
<dbReference type="AlphaFoldDB" id="A0AAD6USN8"/>
<accession>A0AAD6USN8</accession>
<dbReference type="Proteomes" id="UP001219525">
    <property type="component" value="Unassembled WGS sequence"/>
</dbReference>
<gene>
    <name evidence="2" type="ORF">GGX14DRAFT_405323</name>
</gene>
<evidence type="ECO:0000313" key="2">
    <source>
        <dbReference type="EMBL" id="KAJ7193759.1"/>
    </source>
</evidence>
<dbReference type="EMBL" id="JARJCW010000105">
    <property type="protein sequence ID" value="KAJ7193759.1"/>
    <property type="molecule type" value="Genomic_DNA"/>
</dbReference>
<evidence type="ECO:0000256" key="1">
    <source>
        <dbReference type="SAM" id="MobiDB-lite"/>
    </source>
</evidence>
<feature type="region of interest" description="Disordered" evidence="1">
    <location>
        <begin position="147"/>
        <end position="187"/>
    </location>
</feature>
<proteinExistence type="predicted"/>
<evidence type="ECO:0000313" key="3">
    <source>
        <dbReference type="Proteomes" id="UP001219525"/>
    </source>
</evidence>